<sequence>MCVNYIFTFARLDSPFGS</sequence>
<dbReference type="AlphaFoldDB" id="A0A0A9AKK3"/>
<reference evidence="1" key="2">
    <citation type="journal article" date="2015" name="Data Brief">
        <title>Shoot transcriptome of the giant reed, Arundo donax.</title>
        <authorList>
            <person name="Barrero R.A."/>
            <person name="Guerrero F.D."/>
            <person name="Moolhuijzen P."/>
            <person name="Goolsby J.A."/>
            <person name="Tidwell J."/>
            <person name="Bellgard S.E."/>
            <person name="Bellgard M.I."/>
        </authorList>
    </citation>
    <scope>NUCLEOTIDE SEQUENCE</scope>
    <source>
        <tissue evidence="1">Shoot tissue taken approximately 20 cm above the soil surface</tissue>
    </source>
</reference>
<protein>
    <submittedName>
        <fullName evidence="1">Uncharacterized protein</fullName>
    </submittedName>
</protein>
<accession>A0A0A9AKK3</accession>
<organism evidence="1">
    <name type="scientific">Arundo donax</name>
    <name type="common">Giant reed</name>
    <name type="synonym">Donax arundinaceus</name>
    <dbReference type="NCBI Taxonomy" id="35708"/>
    <lineage>
        <taxon>Eukaryota</taxon>
        <taxon>Viridiplantae</taxon>
        <taxon>Streptophyta</taxon>
        <taxon>Embryophyta</taxon>
        <taxon>Tracheophyta</taxon>
        <taxon>Spermatophyta</taxon>
        <taxon>Magnoliopsida</taxon>
        <taxon>Liliopsida</taxon>
        <taxon>Poales</taxon>
        <taxon>Poaceae</taxon>
        <taxon>PACMAD clade</taxon>
        <taxon>Arundinoideae</taxon>
        <taxon>Arundineae</taxon>
        <taxon>Arundo</taxon>
    </lineage>
</organism>
<reference evidence="1" key="1">
    <citation type="submission" date="2014-09" db="EMBL/GenBank/DDBJ databases">
        <authorList>
            <person name="Magalhaes I.L.F."/>
            <person name="Oliveira U."/>
            <person name="Santos F.R."/>
            <person name="Vidigal T.H.D.A."/>
            <person name="Brescovit A.D."/>
            <person name="Santos A.J."/>
        </authorList>
    </citation>
    <scope>NUCLEOTIDE SEQUENCE</scope>
    <source>
        <tissue evidence="1">Shoot tissue taken approximately 20 cm above the soil surface</tissue>
    </source>
</reference>
<dbReference type="EMBL" id="GBRH01247482">
    <property type="protein sequence ID" value="JAD50413.1"/>
    <property type="molecule type" value="Transcribed_RNA"/>
</dbReference>
<name>A0A0A9AKK3_ARUDO</name>
<evidence type="ECO:0000313" key="1">
    <source>
        <dbReference type="EMBL" id="JAD50413.1"/>
    </source>
</evidence>
<proteinExistence type="predicted"/>